<dbReference type="EMBL" id="JADPRT010000003">
    <property type="protein sequence ID" value="MBF9068332.1"/>
    <property type="molecule type" value="Genomic_DNA"/>
</dbReference>
<dbReference type="Proteomes" id="UP000657385">
    <property type="component" value="Unassembled WGS sequence"/>
</dbReference>
<proteinExistence type="predicted"/>
<accession>A0A931B2Z4</accession>
<organism evidence="1 2">
    <name type="scientific">Streptacidiphilus fuscans</name>
    <dbReference type="NCBI Taxonomy" id="2789292"/>
    <lineage>
        <taxon>Bacteria</taxon>
        <taxon>Bacillati</taxon>
        <taxon>Actinomycetota</taxon>
        <taxon>Actinomycetes</taxon>
        <taxon>Kitasatosporales</taxon>
        <taxon>Streptomycetaceae</taxon>
        <taxon>Streptacidiphilus</taxon>
    </lineage>
</organism>
<protein>
    <submittedName>
        <fullName evidence="1">Uncharacterized protein</fullName>
    </submittedName>
</protein>
<name>A0A931B2Z4_9ACTN</name>
<evidence type="ECO:0000313" key="1">
    <source>
        <dbReference type="EMBL" id="MBF9068332.1"/>
    </source>
</evidence>
<sequence length="87" mass="10000">MTRSNTAALPAHEWSEPPQAGALLYDAVKDKVGEFRSMTQHDDRYWLRPVGGGHEWSARLESLHPAERYEELRARVQAANRQSRWGL</sequence>
<dbReference type="AlphaFoldDB" id="A0A931B2Z4"/>
<reference evidence="1" key="1">
    <citation type="submission" date="2020-11" db="EMBL/GenBank/DDBJ databases">
        <title>Isolation and identification of active actinomycetes.</title>
        <authorList>
            <person name="Yu B."/>
        </authorList>
    </citation>
    <scope>NUCLEOTIDE SEQUENCE</scope>
    <source>
        <strain evidence="1">NEAU-YB345</strain>
    </source>
</reference>
<comment type="caution">
    <text evidence="1">The sequence shown here is derived from an EMBL/GenBank/DDBJ whole genome shotgun (WGS) entry which is preliminary data.</text>
</comment>
<keyword evidence="2" id="KW-1185">Reference proteome</keyword>
<gene>
    <name evidence="1" type="ORF">I2501_09810</name>
</gene>
<dbReference type="RefSeq" id="WP_196193475.1">
    <property type="nucleotide sequence ID" value="NZ_JADPRT010000003.1"/>
</dbReference>
<evidence type="ECO:0000313" key="2">
    <source>
        <dbReference type="Proteomes" id="UP000657385"/>
    </source>
</evidence>